<dbReference type="Gene3D" id="3.30.70.260">
    <property type="match status" value="1"/>
</dbReference>
<accession>A0A6J7DBT3</accession>
<dbReference type="PANTHER" id="PTHR47320:SF1">
    <property type="entry name" value="BIFUNCTIONAL URIDYLYLTRANSFERASE_URIDYLYL-REMOVING ENZYME"/>
    <property type="match status" value="1"/>
</dbReference>
<dbReference type="EMBL" id="CAFBLK010000116">
    <property type="protein sequence ID" value="CAB4868462.1"/>
    <property type="molecule type" value="Genomic_DNA"/>
</dbReference>
<dbReference type="InterPro" id="IPR002912">
    <property type="entry name" value="ACT_dom"/>
</dbReference>
<evidence type="ECO:0000256" key="1">
    <source>
        <dbReference type="ARBA" id="ARBA00022801"/>
    </source>
</evidence>
<proteinExistence type="predicted"/>
<gene>
    <name evidence="3" type="ORF">UFOPK3317_00770</name>
</gene>
<dbReference type="Pfam" id="PF01842">
    <property type="entry name" value="ACT"/>
    <property type="match status" value="1"/>
</dbReference>
<dbReference type="CDD" id="cd04873">
    <property type="entry name" value="ACT_UUR-ACR-like"/>
    <property type="match status" value="1"/>
</dbReference>
<dbReference type="PANTHER" id="PTHR47320">
    <property type="entry name" value="BIFUNCTIONAL URIDYLYLTRANSFERASE/URIDYLYL-REMOVING ENZYME"/>
    <property type="match status" value="1"/>
</dbReference>
<protein>
    <submittedName>
        <fullName evidence="3">Unannotated protein</fullName>
    </submittedName>
</protein>
<dbReference type="GO" id="GO:0008773">
    <property type="term" value="F:[protein-PII] uridylyltransferase activity"/>
    <property type="evidence" value="ECO:0007669"/>
    <property type="project" value="InterPro"/>
</dbReference>
<organism evidence="3">
    <name type="scientific">freshwater metagenome</name>
    <dbReference type="NCBI Taxonomy" id="449393"/>
    <lineage>
        <taxon>unclassified sequences</taxon>
        <taxon>metagenomes</taxon>
        <taxon>ecological metagenomes</taxon>
    </lineage>
</organism>
<dbReference type="AlphaFoldDB" id="A0A6J7DBT3"/>
<dbReference type="InterPro" id="IPR010043">
    <property type="entry name" value="UTase/UR"/>
</dbReference>
<name>A0A6J7DBT3_9ZZZZ</name>
<dbReference type="InterPro" id="IPR045865">
    <property type="entry name" value="ACT-like_dom_sf"/>
</dbReference>
<dbReference type="GO" id="GO:0016787">
    <property type="term" value="F:hydrolase activity"/>
    <property type="evidence" value="ECO:0007669"/>
    <property type="project" value="UniProtKB-KW"/>
</dbReference>
<dbReference type="SUPFAM" id="SSF55021">
    <property type="entry name" value="ACT-like"/>
    <property type="match status" value="1"/>
</dbReference>
<evidence type="ECO:0000259" key="2">
    <source>
        <dbReference type="PROSITE" id="PS51671"/>
    </source>
</evidence>
<feature type="domain" description="ACT" evidence="2">
    <location>
        <begin position="13"/>
        <end position="84"/>
    </location>
</feature>
<reference evidence="3" key="1">
    <citation type="submission" date="2020-05" db="EMBL/GenBank/DDBJ databases">
        <authorList>
            <person name="Chiriac C."/>
            <person name="Salcher M."/>
            <person name="Ghai R."/>
            <person name="Kavagutti S V."/>
        </authorList>
    </citation>
    <scope>NUCLEOTIDE SEQUENCE</scope>
</reference>
<evidence type="ECO:0000313" key="3">
    <source>
        <dbReference type="EMBL" id="CAB4868462.1"/>
    </source>
</evidence>
<keyword evidence="1" id="KW-0378">Hydrolase</keyword>
<dbReference type="PROSITE" id="PS51671">
    <property type="entry name" value="ACT"/>
    <property type="match status" value="1"/>
</dbReference>
<sequence length="84" mass="8972">MTIDPTASTTASVVEVYADDEVGRFARIAMILSGEGVDVTAARATTIGDRIVDVFYVQINGEKIEASEDVAELRHAIIDGLEDS</sequence>